<dbReference type="AlphaFoldDB" id="A0A847CZV5"/>
<proteinExistence type="inferred from homology"/>
<reference evidence="7 8" key="1">
    <citation type="journal article" date="2020" name="Biotechnol. Biofuels">
        <title>New insights from the biogas microbiome by comprehensive genome-resolved metagenomics of nearly 1600 species originating from multiple anaerobic digesters.</title>
        <authorList>
            <person name="Campanaro S."/>
            <person name="Treu L."/>
            <person name="Rodriguez-R L.M."/>
            <person name="Kovalovszki A."/>
            <person name="Ziels R.M."/>
            <person name="Maus I."/>
            <person name="Zhu X."/>
            <person name="Kougias P.G."/>
            <person name="Basile A."/>
            <person name="Luo G."/>
            <person name="Schluter A."/>
            <person name="Konstantinidis K.T."/>
            <person name="Angelidaki I."/>
        </authorList>
    </citation>
    <scope>NUCLEOTIDE SEQUENCE [LARGE SCALE GENOMIC DNA]</scope>
    <source>
        <strain evidence="7">AS06rmzACSIP_65</strain>
    </source>
</reference>
<evidence type="ECO:0000313" key="7">
    <source>
        <dbReference type="EMBL" id="NLD25269.1"/>
    </source>
</evidence>
<dbReference type="Gene3D" id="3.20.20.300">
    <property type="entry name" value="Glycoside hydrolase, family 3, N-terminal domain"/>
    <property type="match status" value="1"/>
</dbReference>
<name>A0A847CZV5_9BACT</name>
<evidence type="ECO:0000256" key="1">
    <source>
        <dbReference type="ARBA" id="ARBA00001231"/>
    </source>
</evidence>
<evidence type="ECO:0000313" key="8">
    <source>
        <dbReference type="Proteomes" id="UP000545876"/>
    </source>
</evidence>
<evidence type="ECO:0000256" key="5">
    <source>
        <dbReference type="ARBA" id="ARBA00023295"/>
    </source>
</evidence>
<comment type="catalytic activity">
    <reaction evidence="1">
        <text>Hydrolysis of terminal non-reducing N-acetyl-D-hexosamine residues in N-acetyl-beta-D-hexosaminides.</text>
        <dbReference type="EC" id="3.2.1.52"/>
    </reaction>
</comment>
<dbReference type="InterPro" id="IPR017853">
    <property type="entry name" value="GH"/>
</dbReference>
<comment type="caution">
    <text evidence="7">The sequence shown here is derived from an EMBL/GenBank/DDBJ whole genome shotgun (WGS) entry which is preliminary data.</text>
</comment>
<dbReference type="InterPro" id="IPR036962">
    <property type="entry name" value="Glyco_hydro_3_N_sf"/>
</dbReference>
<sequence>MKQKILLFVFFLLLFTPLVLISKNKITLLNKKTEEIPNTDVETQIITKPIPLPYEKILLSRMTNEQKVGQIFIWGVEGTSNLTPENKKFIQTHKPGGVLLMQRNISDENQLRLLIQDIQSTNSIPLFISIDQEGGVVSRLKWNEILVYPQKSIKTPQNAFEISKQRGLLLKGYGINMNLAPVIEYSDSSKSFIYKRTFSGDINEVIEKSIASLNGYRESGIIPVAKHYPGHGNSVIDPHYNLPIIDIVNDKWEEHSKVFNIVIRDTNLDALMVGHILFPKIDSSPATISNIIIQERLKSSENFTGLILSDDMEMNALDGLRSPTELAEAALRAGCDILIYSKYSLDNRYHQQVVYEHILNLVNKNLINIDEKVLKILQLKIKYGIINRE</sequence>
<dbReference type="GO" id="GO:0005975">
    <property type="term" value="P:carbohydrate metabolic process"/>
    <property type="evidence" value="ECO:0007669"/>
    <property type="project" value="InterPro"/>
</dbReference>
<gene>
    <name evidence="7" type="ORF">GX656_01350</name>
</gene>
<dbReference type="InterPro" id="IPR001764">
    <property type="entry name" value="Glyco_hydro_3_N"/>
</dbReference>
<evidence type="ECO:0000256" key="2">
    <source>
        <dbReference type="ARBA" id="ARBA00005336"/>
    </source>
</evidence>
<keyword evidence="5" id="KW-0326">Glycosidase</keyword>
<dbReference type="InterPro" id="IPR050226">
    <property type="entry name" value="NagZ_Beta-hexosaminidase"/>
</dbReference>
<dbReference type="PANTHER" id="PTHR30480:SF13">
    <property type="entry name" value="BETA-HEXOSAMINIDASE"/>
    <property type="match status" value="1"/>
</dbReference>
<feature type="domain" description="Glycoside hydrolase family 3 N-terminal" evidence="6">
    <location>
        <begin position="65"/>
        <end position="377"/>
    </location>
</feature>
<keyword evidence="4 7" id="KW-0378">Hydrolase</keyword>
<evidence type="ECO:0000256" key="3">
    <source>
        <dbReference type="ARBA" id="ARBA00012663"/>
    </source>
</evidence>
<dbReference type="PANTHER" id="PTHR30480">
    <property type="entry name" value="BETA-HEXOSAMINIDASE-RELATED"/>
    <property type="match status" value="1"/>
</dbReference>
<dbReference type="GO" id="GO:0004563">
    <property type="term" value="F:beta-N-acetylhexosaminidase activity"/>
    <property type="evidence" value="ECO:0007669"/>
    <property type="project" value="UniProtKB-EC"/>
</dbReference>
<dbReference type="Pfam" id="PF00933">
    <property type="entry name" value="Glyco_hydro_3"/>
    <property type="match status" value="1"/>
</dbReference>
<accession>A0A847CZV5</accession>
<dbReference type="Proteomes" id="UP000545876">
    <property type="component" value="Unassembled WGS sequence"/>
</dbReference>
<dbReference type="SUPFAM" id="SSF51445">
    <property type="entry name" value="(Trans)glycosidases"/>
    <property type="match status" value="1"/>
</dbReference>
<evidence type="ECO:0000259" key="6">
    <source>
        <dbReference type="Pfam" id="PF00933"/>
    </source>
</evidence>
<evidence type="ECO:0000256" key="4">
    <source>
        <dbReference type="ARBA" id="ARBA00022801"/>
    </source>
</evidence>
<protein>
    <recommendedName>
        <fullName evidence="3">beta-N-acetylhexosaminidase</fullName>
        <ecNumber evidence="3">3.2.1.52</ecNumber>
    </recommendedName>
</protein>
<dbReference type="EC" id="3.2.1.52" evidence="3"/>
<dbReference type="GO" id="GO:0009254">
    <property type="term" value="P:peptidoglycan turnover"/>
    <property type="evidence" value="ECO:0007669"/>
    <property type="project" value="TreeGrafter"/>
</dbReference>
<organism evidence="7 8">
    <name type="scientific">Candidatus Dojkabacteria bacterium</name>
    <dbReference type="NCBI Taxonomy" id="2099670"/>
    <lineage>
        <taxon>Bacteria</taxon>
        <taxon>Candidatus Dojkabacteria</taxon>
    </lineage>
</organism>
<comment type="similarity">
    <text evidence="2">Belongs to the glycosyl hydrolase 3 family.</text>
</comment>
<dbReference type="EMBL" id="JAAZBX010000003">
    <property type="protein sequence ID" value="NLD25269.1"/>
    <property type="molecule type" value="Genomic_DNA"/>
</dbReference>